<evidence type="ECO:0000313" key="12">
    <source>
        <dbReference type="EMBL" id="SFV61409.1"/>
    </source>
</evidence>
<feature type="transmembrane region" description="Helical" evidence="9">
    <location>
        <begin position="69"/>
        <end position="91"/>
    </location>
</feature>
<evidence type="ECO:0000256" key="8">
    <source>
        <dbReference type="ARBA" id="ARBA00023136"/>
    </source>
</evidence>
<dbReference type="PROSITE" id="PS50893">
    <property type="entry name" value="ABC_TRANSPORTER_2"/>
    <property type="match status" value="1"/>
</dbReference>
<evidence type="ECO:0000259" key="10">
    <source>
        <dbReference type="PROSITE" id="PS50893"/>
    </source>
</evidence>
<dbReference type="PROSITE" id="PS00211">
    <property type="entry name" value="ABC_TRANSPORTER_1"/>
    <property type="match status" value="1"/>
</dbReference>
<dbReference type="EMBL" id="FPHE01000105">
    <property type="protein sequence ID" value="SFV61409.1"/>
    <property type="molecule type" value="Genomic_DNA"/>
</dbReference>
<dbReference type="InterPro" id="IPR003439">
    <property type="entry name" value="ABC_transporter-like_ATP-bd"/>
</dbReference>
<dbReference type="AlphaFoldDB" id="A0A1W1C6M0"/>
<dbReference type="InterPro" id="IPR017871">
    <property type="entry name" value="ABC_transporter-like_CS"/>
</dbReference>
<dbReference type="SUPFAM" id="SSF52540">
    <property type="entry name" value="P-loop containing nucleoside triphosphate hydrolases"/>
    <property type="match status" value="1"/>
</dbReference>
<keyword evidence="5" id="KW-0547">Nucleotide-binding</keyword>
<dbReference type="Gene3D" id="1.20.1560.10">
    <property type="entry name" value="ABC transporter type 1, transmembrane domain"/>
    <property type="match status" value="1"/>
</dbReference>
<keyword evidence="2" id="KW-0813">Transport</keyword>
<keyword evidence="7 9" id="KW-1133">Transmembrane helix</keyword>
<dbReference type="Pfam" id="PF00005">
    <property type="entry name" value="ABC_tran"/>
    <property type="match status" value="1"/>
</dbReference>
<evidence type="ECO:0000256" key="7">
    <source>
        <dbReference type="ARBA" id="ARBA00022989"/>
    </source>
</evidence>
<dbReference type="CDD" id="cd07346">
    <property type="entry name" value="ABC_6TM_exporters"/>
    <property type="match status" value="1"/>
</dbReference>
<feature type="domain" description="ABC transporter" evidence="10">
    <location>
        <begin position="352"/>
        <end position="562"/>
    </location>
</feature>
<dbReference type="GO" id="GO:0140359">
    <property type="term" value="F:ABC-type transporter activity"/>
    <property type="evidence" value="ECO:0007669"/>
    <property type="project" value="InterPro"/>
</dbReference>
<gene>
    <name evidence="12" type="ORF">MNB_SV-12-1764</name>
</gene>
<feature type="transmembrane region" description="Helical" evidence="9">
    <location>
        <begin position="20"/>
        <end position="43"/>
    </location>
</feature>
<name>A0A1W1C6M0_9ZZZZ</name>
<evidence type="ECO:0000256" key="2">
    <source>
        <dbReference type="ARBA" id="ARBA00022448"/>
    </source>
</evidence>
<dbReference type="InterPro" id="IPR027417">
    <property type="entry name" value="P-loop_NTPase"/>
</dbReference>
<proteinExistence type="predicted"/>
<evidence type="ECO:0000256" key="6">
    <source>
        <dbReference type="ARBA" id="ARBA00022840"/>
    </source>
</evidence>
<accession>A0A1W1C6M0</accession>
<organism evidence="12">
    <name type="scientific">hydrothermal vent metagenome</name>
    <dbReference type="NCBI Taxonomy" id="652676"/>
    <lineage>
        <taxon>unclassified sequences</taxon>
        <taxon>metagenomes</taxon>
        <taxon>ecological metagenomes</taxon>
    </lineage>
</organism>
<evidence type="ECO:0000256" key="3">
    <source>
        <dbReference type="ARBA" id="ARBA00022475"/>
    </source>
</evidence>
<dbReference type="InterPro" id="IPR036640">
    <property type="entry name" value="ABC1_TM_sf"/>
</dbReference>
<dbReference type="GO" id="GO:0034040">
    <property type="term" value="F:ATPase-coupled lipid transmembrane transporter activity"/>
    <property type="evidence" value="ECO:0007669"/>
    <property type="project" value="TreeGrafter"/>
</dbReference>
<dbReference type="GO" id="GO:0005886">
    <property type="term" value="C:plasma membrane"/>
    <property type="evidence" value="ECO:0007669"/>
    <property type="project" value="UniProtKB-SubCell"/>
</dbReference>
<evidence type="ECO:0000256" key="9">
    <source>
        <dbReference type="SAM" id="Phobius"/>
    </source>
</evidence>
<dbReference type="GO" id="GO:0005524">
    <property type="term" value="F:ATP binding"/>
    <property type="evidence" value="ECO:0007669"/>
    <property type="project" value="UniProtKB-KW"/>
</dbReference>
<sequence>MITIKSILNDINHHKRVLILANFVAIVATLLSIPVPLLIPLLIDEIILGKSGWITEYIDKLFTISSPEYYILVVAIVTMLLRAVSLLFNIIHVRLFTKIAKEVTYKIREKLLRHLKIVSMSEYDMLGSGSVSAKVITDVDTIDKFISSSVGEIIVEVLTLVGVAGVILYLNWQLALVILILNPLALFFFLRVFRNISKIKKQENKSIEIFQNSLTESLELYNQIRVQNREGYFLDNIDNKAKEIRDNAYMYGLKSEISLKFSQMLIMYSHDIFRSMGILMVLFGLLTIGKMLAIFAYAWVIMRPMDKLINFTNLYYNAKSSIERLNKILKLDSEPKYEMKIDPFKDRKSASIRLKDVSFSYGGSTEVLKNISLEIKEGEKVAIIGETGSGKSTLAQILIGLYPISSGEIFYNGIEIKEIGYMSVRENVGFVIQSPMMFNNSLRFNLTLGREYSDEKIYEALKIAQLYDFVIELEDKLDTIVGKNGTKLSGGQKQRLSIARVLLDNPKIIIFDESTSSLDNETEDRLLMALDSFIEGKTIITIAHRKNSIEKADRVINLSELL</sequence>
<dbReference type="InterPro" id="IPR039421">
    <property type="entry name" value="Type_1_exporter"/>
</dbReference>
<dbReference type="Gene3D" id="3.40.50.300">
    <property type="entry name" value="P-loop containing nucleotide triphosphate hydrolases"/>
    <property type="match status" value="1"/>
</dbReference>
<evidence type="ECO:0000256" key="5">
    <source>
        <dbReference type="ARBA" id="ARBA00022741"/>
    </source>
</evidence>
<keyword evidence="8 9" id="KW-0472">Membrane</keyword>
<keyword evidence="6" id="KW-0067">ATP-binding</keyword>
<dbReference type="SMART" id="SM00382">
    <property type="entry name" value="AAA"/>
    <property type="match status" value="1"/>
</dbReference>
<dbReference type="GO" id="GO:0016887">
    <property type="term" value="F:ATP hydrolysis activity"/>
    <property type="evidence" value="ECO:0007669"/>
    <property type="project" value="InterPro"/>
</dbReference>
<evidence type="ECO:0000256" key="4">
    <source>
        <dbReference type="ARBA" id="ARBA00022692"/>
    </source>
</evidence>
<dbReference type="FunFam" id="3.40.50.300:FF:000299">
    <property type="entry name" value="ABC transporter ATP-binding protein/permease"/>
    <property type="match status" value="1"/>
</dbReference>
<dbReference type="SUPFAM" id="SSF90123">
    <property type="entry name" value="ABC transporter transmembrane region"/>
    <property type="match status" value="1"/>
</dbReference>
<dbReference type="InterPro" id="IPR011527">
    <property type="entry name" value="ABC1_TM_dom"/>
</dbReference>
<evidence type="ECO:0000259" key="11">
    <source>
        <dbReference type="PROSITE" id="PS50929"/>
    </source>
</evidence>
<evidence type="ECO:0000256" key="1">
    <source>
        <dbReference type="ARBA" id="ARBA00004651"/>
    </source>
</evidence>
<dbReference type="Pfam" id="PF00664">
    <property type="entry name" value="ABC_membrane"/>
    <property type="match status" value="1"/>
</dbReference>
<feature type="transmembrane region" description="Helical" evidence="9">
    <location>
        <begin position="153"/>
        <end position="170"/>
    </location>
</feature>
<dbReference type="InterPro" id="IPR003593">
    <property type="entry name" value="AAA+_ATPase"/>
</dbReference>
<reference evidence="12" key="1">
    <citation type="submission" date="2016-10" db="EMBL/GenBank/DDBJ databases">
        <authorList>
            <person name="de Groot N.N."/>
        </authorList>
    </citation>
    <scope>NUCLEOTIDE SEQUENCE</scope>
</reference>
<keyword evidence="4 9" id="KW-0812">Transmembrane</keyword>
<keyword evidence="3" id="KW-1003">Cell membrane</keyword>
<dbReference type="PANTHER" id="PTHR24221">
    <property type="entry name" value="ATP-BINDING CASSETTE SUB-FAMILY B"/>
    <property type="match status" value="1"/>
</dbReference>
<comment type="subcellular location">
    <subcellularLocation>
        <location evidence="1">Cell membrane</location>
        <topology evidence="1">Multi-pass membrane protein</topology>
    </subcellularLocation>
</comment>
<protein>
    <submittedName>
        <fullName evidence="12">ABC-type multidrug transport system, ATPase and permease component</fullName>
    </submittedName>
</protein>
<dbReference type="PROSITE" id="PS50929">
    <property type="entry name" value="ABC_TM1F"/>
    <property type="match status" value="1"/>
</dbReference>
<feature type="domain" description="ABC transmembrane type-1" evidence="11">
    <location>
        <begin position="19"/>
        <end position="317"/>
    </location>
</feature>
<feature type="transmembrane region" description="Helical" evidence="9">
    <location>
        <begin position="277"/>
        <end position="300"/>
    </location>
</feature>
<feature type="transmembrane region" description="Helical" evidence="9">
    <location>
        <begin position="176"/>
        <end position="193"/>
    </location>
</feature>
<dbReference type="PANTHER" id="PTHR24221:SF233">
    <property type="entry name" value="ATP-BINDING_PERMEASE FUSION ABC TRANSPORTER-RELATED"/>
    <property type="match status" value="1"/>
</dbReference>